<reference evidence="2" key="2">
    <citation type="submission" date="2021-04" db="EMBL/GenBank/DDBJ databases">
        <authorList>
            <person name="Gilroy R."/>
        </authorList>
    </citation>
    <scope>NUCLEOTIDE SEQUENCE</scope>
    <source>
        <strain evidence="2">ChiGjej4B4-7305</strain>
    </source>
</reference>
<dbReference type="Proteomes" id="UP000824037">
    <property type="component" value="Unassembled WGS sequence"/>
</dbReference>
<name>A0A9D2J3L3_9MICO</name>
<dbReference type="InterPro" id="IPR029058">
    <property type="entry name" value="AB_hydrolase_fold"/>
</dbReference>
<evidence type="ECO:0000259" key="1">
    <source>
        <dbReference type="Pfam" id="PF02129"/>
    </source>
</evidence>
<protein>
    <submittedName>
        <fullName evidence="2">Peptidase S15</fullName>
    </submittedName>
</protein>
<accession>A0A9D2J3L3</accession>
<dbReference type="GO" id="GO:0016787">
    <property type="term" value="F:hydrolase activity"/>
    <property type="evidence" value="ECO:0007669"/>
    <property type="project" value="InterPro"/>
</dbReference>
<proteinExistence type="predicted"/>
<evidence type="ECO:0000313" key="3">
    <source>
        <dbReference type="Proteomes" id="UP000824037"/>
    </source>
</evidence>
<feature type="domain" description="Xaa-Pro dipeptidyl-peptidase-like" evidence="1">
    <location>
        <begin position="23"/>
        <end position="108"/>
    </location>
</feature>
<organism evidence="2 3">
    <name type="scientific">Candidatus Ruania gallistercoris</name>
    <dbReference type="NCBI Taxonomy" id="2838746"/>
    <lineage>
        <taxon>Bacteria</taxon>
        <taxon>Bacillati</taxon>
        <taxon>Actinomycetota</taxon>
        <taxon>Actinomycetes</taxon>
        <taxon>Micrococcales</taxon>
        <taxon>Ruaniaceae</taxon>
        <taxon>Ruania</taxon>
    </lineage>
</organism>
<feature type="non-terminal residue" evidence="2">
    <location>
        <position position="108"/>
    </location>
</feature>
<gene>
    <name evidence="2" type="ORF">H9815_05735</name>
</gene>
<dbReference type="Pfam" id="PF02129">
    <property type="entry name" value="Peptidase_S15"/>
    <property type="match status" value="1"/>
</dbReference>
<reference evidence="2" key="1">
    <citation type="journal article" date="2021" name="PeerJ">
        <title>Extensive microbial diversity within the chicken gut microbiome revealed by metagenomics and culture.</title>
        <authorList>
            <person name="Gilroy R."/>
            <person name="Ravi A."/>
            <person name="Getino M."/>
            <person name="Pursley I."/>
            <person name="Horton D.L."/>
            <person name="Alikhan N.F."/>
            <person name="Baker D."/>
            <person name="Gharbi K."/>
            <person name="Hall N."/>
            <person name="Watson M."/>
            <person name="Adriaenssens E.M."/>
            <person name="Foster-Nyarko E."/>
            <person name="Jarju S."/>
            <person name="Secka A."/>
            <person name="Antonio M."/>
            <person name="Oren A."/>
            <person name="Chaudhuri R.R."/>
            <person name="La Ragione R."/>
            <person name="Hildebrand F."/>
            <person name="Pallen M.J."/>
        </authorList>
    </citation>
    <scope>NUCLEOTIDE SEQUENCE</scope>
    <source>
        <strain evidence="2">ChiGjej4B4-7305</strain>
    </source>
</reference>
<dbReference type="Gene3D" id="3.40.50.1820">
    <property type="entry name" value="alpha/beta hydrolase"/>
    <property type="match status" value="1"/>
</dbReference>
<comment type="caution">
    <text evidence="2">The sequence shown here is derived from an EMBL/GenBank/DDBJ whole genome shotgun (WGS) entry which is preliminary data.</text>
</comment>
<dbReference type="InterPro" id="IPR000383">
    <property type="entry name" value="Xaa-Pro-like_dom"/>
</dbReference>
<sequence length="108" mass="12297">MRTVTSLPHEVEEIEHLWIPMSDGTRLAARLWRPVSAADHPVPGVLELIPYRRRDLTAQRDSIHHPYMAGYGYACLRVDLRGSGDSEGVLEDEYLEQELADAEEVLAW</sequence>
<evidence type="ECO:0000313" key="2">
    <source>
        <dbReference type="EMBL" id="HIZ35258.1"/>
    </source>
</evidence>
<dbReference type="EMBL" id="DXBY01000091">
    <property type="protein sequence ID" value="HIZ35258.1"/>
    <property type="molecule type" value="Genomic_DNA"/>
</dbReference>
<dbReference type="SUPFAM" id="SSF53474">
    <property type="entry name" value="alpha/beta-Hydrolases"/>
    <property type="match status" value="1"/>
</dbReference>
<dbReference type="AlphaFoldDB" id="A0A9D2J3L3"/>